<accession>A0AAV7XND4</accession>
<dbReference type="SMART" id="SM00364">
    <property type="entry name" value="LRR_BAC"/>
    <property type="match status" value="3"/>
</dbReference>
<name>A0AAV7XND4_9NEOP</name>
<dbReference type="PANTHER" id="PTHR24369:SF211">
    <property type="entry name" value="LEUCINE-RICH REPEAT-CONTAINING PROTEIN 15-LIKE"/>
    <property type="match status" value="1"/>
</dbReference>
<reference evidence="5" key="1">
    <citation type="submission" date="2022-12" db="EMBL/GenBank/DDBJ databases">
        <title>Chromosome-level genome assembly of the bean flower thrips Megalurothrips usitatus.</title>
        <authorList>
            <person name="Ma L."/>
            <person name="Liu Q."/>
            <person name="Li H."/>
            <person name="Cai W."/>
        </authorList>
    </citation>
    <scope>NUCLEOTIDE SEQUENCE</scope>
    <source>
        <strain evidence="5">Cailab_2022a</strain>
    </source>
</reference>
<feature type="chain" id="PRO_5043518628" description="Insulin-like growth factor-binding protein complex acid labile subunit" evidence="4">
    <location>
        <begin position="25"/>
        <end position="715"/>
    </location>
</feature>
<dbReference type="InterPro" id="IPR003591">
    <property type="entry name" value="Leu-rich_rpt_typical-subtyp"/>
</dbReference>
<dbReference type="PRINTS" id="PR00019">
    <property type="entry name" value="LEURICHRPT"/>
</dbReference>
<dbReference type="InterPro" id="IPR032675">
    <property type="entry name" value="LRR_dom_sf"/>
</dbReference>
<evidence type="ECO:0000256" key="4">
    <source>
        <dbReference type="SAM" id="SignalP"/>
    </source>
</evidence>
<feature type="compositionally biased region" description="Basic residues" evidence="3">
    <location>
        <begin position="590"/>
        <end position="600"/>
    </location>
</feature>
<keyword evidence="4" id="KW-0732">Signal</keyword>
<dbReference type="Proteomes" id="UP001075354">
    <property type="component" value="Chromosome 7"/>
</dbReference>
<dbReference type="PROSITE" id="PS51450">
    <property type="entry name" value="LRR"/>
    <property type="match status" value="2"/>
</dbReference>
<feature type="region of interest" description="Disordered" evidence="3">
    <location>
        <begin position="639"/>
        <end position="715"/>
    </location>
</feature>
<feature type="region of interest" description="Disordered" evidence="3">
    <location>
        <begin position="590"/>
        <end position="609"/>
    </location>
</feature>
<evidence type="ECO:0008006" key="7">
    <source>
        <dbReference type="Google" id="ProtNLM"/>
    </source>
</evidence>
<evidence type="ECO:0000313" key="6">
    <source>
        <dbReference type="Proteomes" id="UP001075354"/>
    </source>
</evidence>
<dbReference type="InterPro" id="IPR050541">
    <property type="entry name" value="LRR_TM_domain-containing"/>
</dbReference>
<dbReference type="InterPro" id="IPR001611">
    <property type="entry name" value="Leu-rich_rpt"/>
</dbReference>
<dbReference type="GO" id="GO:0005886">
    <property type="term" value="C:plasma membrane"/>
    <property type="evidence" value="ECO:0007669"/>
    <property type="project" value="TreeGrafter"/>
</dbReference>
<proteinExistence type="predicted"/>
<dbReference type="Gene3D" id="3.80.10.10">
    <property type="entry name" value="Ribonuclease Inhibitor"/>
    <property type="match status" value="2"/>
</dbReference>
<dbReference type="PANTHER" id="PTHR24369">
    <property type="entry name" value="ANTIGEN BSP, PUTATIVE-RELATED"/>
    <property type="match status" value="1"/>
</dbReference>
<sequence>MWTAAVVLALACFLRLGCQPGVSAVHKRHVHVHAEAADPEADSAAHPGSSASPAPWGLDCPAECTCQEGPFKEVPLRRLLASHGNYISLEDAALRASLDADRRVRQAVCVVLSYSFEDVVLNLPRDTQALTLLQSADDAAILLASEHLSRLPDLVSLDVTAFAEGGVHLRSDALRVLQHLRLLSLNGVNLEGALEDSNDVLVTLPPVNPRRRRLPPWAYRTDGQSEEPPQLVFLKPAEVVPFSKFTELRRVNAMRSFEGLEKLVMLRLHRAAIAEVSWEMFSGLDSLQVLSLEHNGLAYVPDWSLYGAPSLRVLSLANNSLLDVSSTSLVGLLELRFLDLSHNNLSHLSELSLPPFPKLEAADFRSNPIEAVFTSTFQVMNATETLLLGGSGTALQLRADMFLGLRALRRLAATDVSTPSLQRDVLRGMPRLKDLTLRGVIAGLPYDAFVEVPKLERLVLRQCGIRHVSMDAFYALFALQELDLSHNQLRSLPPSLLDQQTRLRELLLQGNQLKELPVGMMEALPAKMVRVDGNPWECSCEMAGWNPSATNKDKRDGRYVYDRRAAPACASPDRYAGWDVYDAMRRGFRCNKNPSRKVRPRPNALPDLPPPAAAAVAAAASQPLSNYVLDNNVGVPAAPATAAPPASSRATTSASANASPSTETSPSSEASSSDEPRGAGVAASTATTRRAPGSPTPTCVLTAADSSLPLLLPGP</sequence>
<organism evidence="5 6">
    <name type="scientific">Megalurothrips usitatus</name>
    <name type="common">bean blossom thrips</name>
    <dbReference type="NCBI Taxonomy" id="439358"/>
    <lineage>
        <taxon>Eukaryota</taxon>
        <taxon>Metazoa</taxon>
        <taxon>Ecdysozoa</taxon>
        <taxon>Arthropoda</taxon>
        <taxon>Hexapoda</taxon>
        <taxon>Insecta</taxon>
        <taxon>Pterygota</taxon>
        <taxon>Neoptera</taxon>
        <taxon>Paraneoptera</taxon>
        <taxon>Thysanoptera</taxon>
        <taxon>Terebrantia</taxon>
        <taxon>Thripoidea</taxon>
        <taxon>Thripidae</taxon>
        <taxon>Megalurothrips</taxon>
    </lineage>
</organism>
<evidence type="ECO:0000313" key="5">
    <source>
        <dbReference type="EMBL" id="KAJ1526163.1"/>
    </source>
</evidence>
<dbReference type="SMART" id="SM00369">
    <property type="entry name" value="LRR_TYP"/>
    <property type="match status" value="7"/>
</dbReference>
<keyword evidence="6" id="KW-1185">Reference proteome</keyword>
<evidence type="ECO:0000256" key="3">
    <source>
        <dbReference type="SAM" id="MobiDB-lite"/>
    </source>
</evidence>
<comment type="caution">
    <text evidence="5">The sequence shown here is derived from an EMBL/GenBank/DDBJ whole genome shotgun (WGS) entry which is preliminary data.</text>
</comment>
<evidence type="ECO:0000256" key="1">
    <source>
        <dbReference type="ARBA" id="ARBA00022614"/>
    </source>
</evidence>
<dbReference type="Pfam" id="PF13855">
    <property type="entry name" value="LRR_8"/>
    <property type="match status" value="3"/>
</dbReference>
<feature type="signal peptide" evidence="4">
    <location>
        <begin position="1"/>
        <end position="24"/>
    </location>
</feature>
<dbReference type="EMBL" id="JAPTSV010000007">
    <property type="protein sequence ID" value="KAJ1526163.1"/>
    <property type="molecule type" value="Genomic_DNA"/>
</dbReference>
<dbReference type="SUPFAM" id="SSF52058">
    <property type="entry name" value="L domain-like"/>
    <property type="match status" value="1"/>
</dbReference>
<protein>
    <recommendedName>
        <fullName evidence="7">Insulin-like growth factor-binding protein complex acid labile subunit</fullName>
    </recommendedName>
</protein>
<keyword evidence="1" id="KW-0433">Leucine-rich repeat</keyword>
<evidence type="ECO:0000256" key="2">
    <source>
        <dbReference type="ARBA" id="ARBA00022737"/>
    </source>
</evidence>
<keyword evidence="2" id="KW-0677">Repeat</keyword>
<dbReference type="AlphaFoldDB" id="A0AAV7XND4"/>
<gene>
    <name evidence="5" type="ORF">ONE63_009323</name>
</gene>
<feature type="compositionally biased region" description="Low complexity" evidence="3">
    <location>
        <begin position="639"/>
        <end position="673"/>
    </location>
</feature>